<accession>A0A0P1A8E2</accession>
<evidence type="ECO:0000313" key="2">
    <source>
        <dbReference type="EMBL" id="CEG36732.1"/>
    </source>
</evidence>
<dbReference type="InterPro" id="IPR013103">
    <property type="entry name" value="RVT_2"/>
</dbReference>
<protein>
    <submittedName>
        <fullName evidence="2">FOG: Transposon-encoded proteins with TYA, reverse transcriptase, integrase domains in various combinations</fullName>
    </submittedName>
</protein>
<evidence type="ECO:0000259" key="1">
    <source>
        <dbReference type="Pfam" id="PF07727"/>
    </source>
</evidence>
<name>A0A0P1A8E2_PLAHL</name>
<keyword evidence="2" id="KW-0695">RNA-directed DNA polymerase</keyword>
<dbReference type="RefSeq" id="XP_024573101.1">
    <property type="nucleotide sequence ID" value="XM_024721978.1"/>
</dbReference>
<dbReference type="EMBL" id="CCYD01000240">
    <property type="protein sequence ID" value="CEG36732.1"/>
    <property type="molecule type" value="Genomic_DNA"/>
</dbReference>
<dbReference type="Pfam" id="PF07727">
    <property type="entry name" value="RVT_2"/>
    <property type="match status" value="1"/>
</dbReference>
<organism evidence="2 3">
    <name type="scientific">Plasmopara halstedii</name>
    <name type="common">Downy mildew of sunflower</name>
    <dbReference type="NCBI Taxonomy" id="4781"/>
    <lineage>
        <taxon>Eukaryota</taxon>
        <taxon>Sar</taxon>
        <taxon>Stramenopiles</taxon>
        <taxon>Oomycota</taxon>
        <taxon>Peronosporomycetes</taxon>
        <taxon>Peronosporales</taxon>
        <taxon>Peronosporaceae</taxon>
        <taxon>Plasmopara</taxon>
    </lineage>
</organism>
<sequence>MQRPGTVSRVGFCEVIAYVDDLIVMVPELDDIKLVRDGLKEQFEIKEVGELRYCLGIEVRRDRASHTSELNQRGYIREITERFQPMPH</sequence>
<keyword evidence="3" id="KW-1185">Reference proteome</keyword>
<dbReference type="GO" id="GO:0003964">
    <property type="term" value="F:RNA-directed DNA polymerase activity"/>
    <property type="evidence" value="ECO:0007669"/>
    <property type="project" value="UniProtKB-KW"/>
</dbReference>
<dbReference type="Proteomes" id="UP000054928">
    <property type="component" value="Unassembled WGS sequence"/>
</dbReference>
<dbReference type="GeneID" id="36399000"/>
<keyword evidence="2" id="KW-0548">Nucleotidyltransferase</keyword>
<dbReference type="AlphaFoldDB" id="A0A0P1A8E2"/>
<proteinExistence type="predicted"/>
<reference evidence="3" key="1">
    <citation type="submission" date="2014-09" db="EMBL/GenBank/DDBJ databases">
        <authorList>
            <person name="Sharma Rahul"/>
            <person name="Thines Marco"/>
        </authorList>
    </citation>
    <scope>NUCLEOTIDE SEQUENCE [LARGE SCALE GENOMIC DNA]</scope>
</reference>
<dbReference type="OrthoDB" id="128382at2759"/>
<feature type="domain" description="Reverse transcriptase Ty1/copia-type" evidence="1">
    <location>
        <begin position="16"/>
        <end position="84"/>
    </location>
</feature>
<evidence type="ECO:0000313" key="3">
    <source>
        <dbReference type="Proteomes" id="UP000054928"/>
    </source>
</evidence>
<keyword evidence="2" id="KW-0808">Transferase</keyword>